<reference evidence="1 2" key="1">
    <citation type="submission" date="2019-10" db="EMBL/GenBank/DDBJ databases">
        <title>Draft Genome Sequence of the Caffeine Degrading Methylotroph Methylorubrum populi PINKEL.</title>
        <authorList>
            <person name="Dawson S.C."/>
            <person name="Zhang X."/>
            <person name="Wright M.E."/>
            <person name="Sharma G."/>
            <person name="Langner J.T."/>
            <person name="Ditty J.L."/>
            <person name="Subuyuj G.A."/>
        </authorList>
    </citation>
    <scope>NUCLEOTIDE SEQUENCE [LARGE SCALE GENOMIC DNA]</scope>
    <source>
        <strain evidence="1 2">Pinkel</strain>
    </source>
</reference>
<proteinExistence type="predicted"/>
<organism evidence="1 2">
    <name type="scientific">Methylorubrum populi</name>
    <dbReference type="NCBI Taxonomy" id="223967"/>
    <lineage>
        <taxon>Bacteria</taxon>
        <taxon>Pseudomonadati</taxon>
        <taxon>Pseudomonadota</taxon>
        <taxon>Alphaproteobacteria</taxon>
        <taxon>Hyphomicrobiales</taxon>
        <taxon>Methylobacteriaceae</taxon>
        <taxon>Methylorubrum</taxon>
    </lineage>
</organism>
<sequence>MIGGIRSLGRRGDLFLIRSGDVTVPIRGGCQRVGRVSADASRAAALSV</sequence>
<dbReference type="EMBL" id="WEKV01000014">
    <property type="protein sequence ID" value="KAB7783971.1"/>
    <property type="molecule type" value="Genomic_DNA"/>
</dbReference>
<dbReference type="AlphaFoldDB" id="A0A833MY63"/>
<name>A0A833MY63_9HYPH</name>
<evidence type="ECO:0000313" key="2">
    <source>
        <dbReference type="Proteomes" id="UP000469949"/>
    </source>
</evidence>
<gene>
    <name evidence="1" type="ORF">F8B43_3894</name>
</gene>
<accession>A0A833MY63</accession>
<dbReference type="Proteomes" id="UP000469949">
    <property type="component" value="Unassembled WGS sequence"/>
</dbReference>
<evidence type="ECO:0000313" key="1">
    <source>
        <dbReference type="EMBL" id="KAB7783971.1"/>
    </source>
</evidence>
<protein>
    <submittedName>
        <fullName evidence="1">Uncharacterized protein</fullName>
    </submittedName>
</protein>
<comment type="caution">
    <text evidence="1">The sequence shown here is derived from an EMBL/GenBank/DDBJ whole genome shotgun (WGS) entry which is preliminary data.</text>
</comment>